<evidence type="ECO:0000313" key="2">
    <source>
        <dbReference type="EMBL" id="GFT92058.1"/>
    </source>
</evidence>
<dbReference type="Proteomes" id="UP000887013">
    <property type="component" value="Unassembled WGS sequence"/>
</dbReference>
<evidence type="ECO:0000313" key="3">
    <source>
        <dbReference type="Proteomes" id="UP000887013"/>
    </source>
</evidence>
<proteinExistence type="predicted"/>
<accession>A0A8X6U9H7</accession>
<organism evidence="2 3">
    <name type="scientific">Nephila pilipes</name>
    <name type="common">Giant wood spider</name>
    <name type="synonym">Nephila maculata</name>
    <dbReference type="NCBI Taxonomy" id="299642"/>
    <lineage>
        <taxon>Eukaryota</taxon>
        <taxon>Metazoa</taxon>
        <taxon>Ecdysozoa</taxon>
        <taxon>Arthropoda</taxon>
        <taxon>Chelicerata</taxon>
        <taxon>Arachnida</taxon>
        <taxon>Araneae</taxon>
        <taxon>Araneomorphae</taxon>
        <taxon>Entelegynae</taxon>
        <taxon>Araneoidea</taxon>
        <taxon>Nephilidae</taxon>
        <taxon>Nephila</taxon>
    </lineage>
</organism>
<feature type="compositionally biased region" description="Polar residues" evidence="1">
    <location>
        <begin position="92"/>
        <end position="103"/>
    </location>
</feature>
<reference evidence="2" key="1">
    <citation type="submission" date="2020-08" db="EMBL/GenBank/DDBJ databases">
        <title>Multicomponent nature underlies the extraordinary mechanical properties of spider dragline silk.</title>
        <authorList>
            <person name="Kono N."/>
            <person name="Nakamura H."/>
            <person name="Mori M."/>
            <person name="Yoshida Y."/>
            <person name="Ohtoshi R."/>
            <person name="Malay A.D."/>
            <person name="Moran D.A.P."/>
            <person name="Tomita M."/>
            <person name="Numata K."/>
            <person name="Arakawa K."/>
        </authorList>
    </citation>
    <scope>NUCLEOTIDE SEQUENCE</scope>
</reference>
<protein>
    <submittedName>
        <fullName evidence="2">Uncharacterized protein</fullName>
    </submittedName>
</protein>
<comment type="caution">
    <text evidence="2">The sequence shown here is derived from an EMBL/GenBank/DDBJ whole genome shotgun (WGS) entry which is preliminary data.</text>
</comment>
<dbReference type="EMBL" id="BMAW01074389">
    <property type="protein sequence ID" value="GFT92058.1"/>
    <property type="molecule type" value="Genomic_DNA"/>
</dbReference>
<keyword evidence="3" id="KW-1185">Reference proteome</keyword>
<name>A0A8X6U9H7_NEPPI</name>
<dbReference type="AlphaFoldDB" id="A0A8X6U9H7"/>
<evidence type="ECO:0000256" key="1">
    <source>
        <dbReference type="SAM" id="MobiDB-lite"/>
    </source>
</evidence>
<gene>
    <name evidence="2" type="ORF">NPIL_491661</name>
</gene>
<feature type="region of interest" description="Disordered" evidence="1">
    <location>
        <begin position="78"/>
        <end position="103"/>
    </location>
</feature>
<sequence length="103" mass="11500">MNLQHCGTFLSTRPRHSNFMQSKSSPLPISILVSSQSTQRHYIEGAKPSLCILYKLYRLNILPNGTHRNTQVAGKMIKDARNKTSGAPPGSMQENSHTIPREP</sequence>